<feature type="signal peptide" evidence="1">
    <location>
        <begin position="1"/>
        <end position="26"/>
    </location>
</feature>
<proteinExistence type="predicted"/>
<feature type="non-terminal residue" evidence="2">
    <location>
        <position position="1"/>
    </location>
</feature>
<protein>
    <submittedName>
        <fullName evidence="2">Uncharacterized protein</fullName>
    </submittedName>
</protein>
<feature type="chain" id="PRO_5020897791" evidence="1">
    <location>
        <begin position="27"/>
        <end position="169"/>
    </location>
</feature>
<dbReference type="AlphaFoldDB" id="A0A4V1C5A4"/>
<keyword evidence="1" id="KW-0732">Signal</keyword>
<accession>A0A4V1C5A4</accession>
<sequence length="169" mass="19171">SCLPRAFSPLFFAVSLVPFLLSPCSKELELYGYKRMLRRNLSHTFSLSLSRQEEKSAPLHRKIIPQLTRCTQKHDNYRAHPSPDGLDGRRVDANKQRTHCMSVRRLLAGTLGTERPPTMVCQVLVPDMNVSAIPKVPPKHIASLRPSVGIPHPISHYQANIHHVRFPRT</sequence>
<dbReference type="Proteomes" id="UP000294847">
    <property type="component" value="Chromosome 2"/>
</dbReference>
<dbReference type="EMBL" id="CP034205">
    <property type="protein sequence ID" value="QBZ55695.1"/>
    <property type="molecule type" value="Genomic_DNA"/>
</dbReference>
<reference evidence="2 3" key="1">
    <citation type="journal article" date="2019" name="Mol. Biol. Evol.">
        <title>Blast fungal genomes show frequent chromosomal changes, gene gains and losses, and effector gene turnover.</title>
        <authorList>
            <person name="Gomez Luciano L.B."/>
            <person name="Jason Tsai I."/>
            <person name="Chuma I."/>
            <person name="Tosa Y."/>
            <person name="Chen Y.H."/>
            <person name="Li J.Y."/>
            <person name="Li M.Y."/>
            <person name="Jade Lu M.Y."/>
            <person name="Nakayashiki H."/>
            <person name="Li W.H."/>
        </authorList>
    </citation>
    <scope>NUCLEOTIDE SEQUENCE [LARGE SCALE GENOMIC DNA]</scope>
    <source>
        <strain evidence="2">MZ5-1-6</strain>
    </source>
</reference>
<evidence type="ECO:0000313" key="3">
    <source>
        <dbReference type="Proteomes" id="UP000294847"/>
    </source>
</evidence>
<evidence type="ECO:0000256" key="1">
    <source>
        <dbReference type="SAM" id="SignalP"/>
    </source>
</evidence>
<evidence type="ECO:0000313" key="2">
    <source>
        <dbReference type="EMBL" id="QBZ55695.1"/>
    </source>
</evidence>
<name>A0A4V1C5A4_PYROR</name>
<gene>
    <name evidence="2" type="ORF">PoMZ_00597</name>
</gene>
<organism evidence="2 3">
    <name type="scientific">Pyricularia oryzae</name>
    <name type="common">Rice blast fungus</name>
    <name type="synonym">Magnaporthe oryzae</name>
    <dbReference type="NCBI Taxonomy" id="318829"/>
    <lineage>
        <taxon>Eukaryota</taxon>
        <taxon>Fungi</taxon>
        <taxon>Dikarya</taxon>
        <taxon>Ascomycota</taxon>
        <taxon>Pezizomycotina</taxon>
        <taxon>Sordariomycetes</taxon>
        <taxon>Sordariomycetidae</taxon>
        <taxon>Magnaporthales</taxon>
        <taxon>Pyriculariaceae</taxon>
        <taxon>Pyricularia</taxon>
    </lineage>
</organism>